<keyword evidence="7" id="KW-1185">Reference proteome</keyword>
<dbReference type="GO" id="GO:0045892">
    <property type="term" value="P:negative regulation of DNA-templated transcription"/>
    <property type="evidence" value="ECO:0007669"/>
    <property type="project" value="TreeGrafter"/>
</dbReference>
<dbReference type="InterPro" id="IPR000524">
    <property type="entry name" value="Tscrpt_reg_HTH_GntR"/>
</dbReference>
<evidence type="ECO:0000256" key="2">
    <source>
        <dbReference type="ARBA" id="ARBA00023125"/>
    </source>
</evidence>
<evidence type="ECO:0000313" key="7">
    <source>
        <dbReference type="Proteomes" id="UP000552644"/>
    </source>
</evidence>
<evidence type="ECO:0000256" key="3">
    <source>
        <dbReference type="ARBA" id="ARBA00023163"/>
    </source>
</evidence>
<dbReference type="Gene3D" id="3.40.1410.10">
    <property type="entry name" value="Chorismate lyase-like"/>
    <property type="match status" value="1"/>
</dbReference>
<evidence type="ECO:0000256" key="4">
    <source>
        <dbReference type="SAM" id="MobiDB-lite"/>
    </source>
</evidence>
<gene>
    <name evidence="6" type="ORF">FHS44_007668</name>
</gene>
<feature type="domain" description="HTH gntR-type" evidence="5">
    <location>
        <begin position="23"/>
        <end position="90"/>
    </location>
</feature>
<dbReference type="SMART" id="SM00345">
    <property type="entry name" value="HTH_GNTR"/>
    <property type="match status" value="1"/>
</dbReference>
<dbReference type="InterPro" id="IPR028978">
    <property type="entry name" value="Chorismate_lyase_/UTRA_dom_sf"/>
</dbReference>
<evidence type="ECO:0000259" key="5">
    <source>
        <dbReference type="PROSITE" id="PS50949"/>
    </source>
</evidence>
<dbReference type="Proteomes" id="UP000552644">
    <property type="component" value="Unassembled WGS sequence"/>
</dbReference>
<protein>
    <submittedName>
        <fullName evidence="6">GntR family transcriptional regulator</fullName>
    </submittedName>
</protein>
<keyword evidence="3" id="KW-0804">Transcription</keyword>
<dbReference type="Pfam" id="PF00392">
    <property type="entry name" value="GntR"/>
    <property type="match status" value="1"/>
</dbReference>
<name>A0A7W7VRW4_9ACTN</name>
<dbReference type="PRINTS" id="PR00035">
    <property type="entry name" value="HTHGNTR"/>
</dbReference>
<dbReference type="PANTHER" id="PTHR44846">
    <property type="entry name" value="MANNOSYL-D-GLYCERATE TRANSPORT/METABOLISM SYSTEM REPRESSOR MNGR-RELATED"/>
    <property type="match status" value="1"/>
</dbReference>
<dbReference type="InterPro" id="IPR036388">
    <property type="entry name" value="WH-like_DNA-bd_sf"/>
</dbReference>
<dbReference type="RefSeq" id="WP_184724891.1">
    <property type="nucleotide sequence ID" value="NZ_JACHJP010000014.1"/>
</dbReference>
<dbReference type="SUPFAM" id="SSF64288">
    <property type="entry name" value="Chorismate lyase-like"/>
    <property type="match status" value="1"/>
</dbReference>
<dbReference type="InterPro" id="IPR036390">
    <property type="entry name" value="WH_DNA-bd_sf"/>
</dbReference>
<dbReference type="PANTHER" id="PTHR44846:SF17">
    <property type="entry name" value="GNTR-FAMILY TRANSCRIPTIONAL REGULATOR"/>
    <property type="match status" value="1"/>
</dbReference>
<dbReference type="InterPro" id="IPR050679">
    <property type="entry name" value="Bact_HTH_transcr_reg"/>
</dbReference>
<reference evidence="6 7" key="1">
    <citation type="submission" date="2020-08" db="EMBL/GenBank/DDBJ databases">
        <title>Genomic Encyclopedia of Type Strains, Phase III (KMG-III): the genomes of soil and plant-associated and newly described type strains.</title>
        <authorList>
            <person name="Whitman W."/>
        </authorList>
    </citation>
    <scope>NUCLEOTIDE SEQUENCE [LARGE SCALE GENOMIC DNA]</scope>
    <source>
        <strain evidence="6 7">CECT 8840</strain>
    </source>
</reference>
<dbReference type="AlphaFoldDB" id="A0A7W7VRW4"/>
<evidence type="ECO:0000256" key="1">
    <source>
        <dbReference type="ARBA" id="ARBA00023015"/>
    </source>
</evidence>
<organism evidence="6 7">
    <name type="scientific">Streptosporangium saharense</name>
    <dbReference type="NCBI Taxonomy" id="1706840"/>
    <lineage>
        <taxon>Bacteria</taxon>
        <taxon>Bacillati</taxon>
        <taxon>Actinomycetota</taxon>
        <taxon>Actinomycetes</taxon>
        <taxon>Streptosporangiales</taxon>
        <taxon>Streptosporangiaceae</taxon>
        <taxon>Streptosporangium</taxon>
    </lineage>
</organism>
<dbReference type="CDD" id="cd07377">
    <property type="entry name" value="WHTH_GntR"/>
    <property type="match status" value="1"/>
</dbReference>
<keyword evidence="1" id="KW-0805">Transcription regulation</keyword>
<sequence>MSGSPVRRTARGSAGKLPRIGNGSLAERTTRALLEAIMERRFPGDRLPNEPDLAAQLGVSRTTIRTALQTLGRLGVVSRAPARGTQIRPHVGRESILLHRLVGFRGLLEANHDEVRVEQRFEVREHPTPAGTAALRIAEDTPMVVHDKVIFADGRPAVHLSQEVPLAFVAEEVRRSLVTGRRFDPPDTIFEFSQSWPGREIDHSLVELVPAVVPQSPGFRLDMAPGTPYIVMREVHYAASNEAVAYSEETVDDSLIRFRMVRTR</sequence>
<dbReference type="SUPFAM" id="SSF46785">
    <property type="entry name" value="Winged helix' DNA-binding domain"/>
    <property type="match status" value="1"/>
</dbReference>
<feature type="region of interest" description="Disordered" evidence="4">
    <location>
        <begin position="1"/>
        <end position="22"/>
    </location>
</feature>
<evidence type="ECO:0000313" key="6">
    <source>
        <dbReference type="EMBL" id="MBB4920517.1"/>
    </source>
</evidence>
<proteinExistence type="predicted"/>
<keyword evidence="2" id="KW-0238">DNA-binding</keyword>
<dbReference type="GO" id="GO:0003677">
    <property type="term" value="F:DNA binding"/>
    <property type="evidence" value="ECO:0007669"/>
    <property type="project" value="UniProtKB-KW"/>
</dbReference>
<dbReference type="GO" id="GO:0003700">
    <property type="term" value="F:DNA-binding transcription factor activity"/>
    <property type="evidence" value="ECO:0007669"/>
    <property type="project" value="InterPro"/>
</dbReference>
<comment type="caution">
    <text evidence="6">The sequence shown here is derived from an EMBL/GenBank/DDBJ whole genome shotgun (WGS) entry which is preliminary data.</text>
</comment>
<dbReference type="Gene3D" id="1.10.10.10">
    <property type="entry name" value="Winged helix-like DNA-binding domain superfamily/Winged helix DNA-binding domain"/>
    <property type="match status" value="1"/>
</dbReference>
<dbReference type="PROSITE" id="PS50949">
    <property type="entry name" value="HTH_GNTR"/>
    <property type="match status" value="1"/>
</dbReference>
<accession>A0A7W7VRW4</accession>
<dbReference type="EMBL" id="JACHJP010000014">
    <property type="protein sequence ID" value="MBB4920517.1"/>
    <property type="molecule type" value="Genomic_DNA"/>
</dbReference>